<reference evidence="4 5" key="1">
    <citation type="submission" date="2016-03" db="EMBL/GenBank/DDBJ databases">
        <title>Fine-scale spatial genetic structure of a fungal parasite of coffee scale insects.</title>
        <authorList>
            <person name="Jackson D."/>
            <person name="Zemenick K.A."/>
            <person name="Malloure B."/>
            <person name="Quandt C.A."/>
            <person name="James T.Y."/>
        </authorList>
    </citation>
    <scope>NUCLEOTIDE SEQUENCE [LARGE SCALE GENOMIC DNA]</scope>
    <source>
        <strain evidence="4 5">UM487</strain>
    </source>
</reference>
<sequence length="148" mass="16177">MAMEAGVDGVLISNHGGRTLDTAPAAILMLLELHRSCHQIFEKLDVMVDGDITRGTDVLKAPCPGTKAVGLEPFTLHGLNYGYEGVVKLFESKSWLDEEILRDELEAAVKLRGVTRVDQLHAGYLNTLEAGHSRHGNRSQISEKSTLI</sequence>
<dbReference type="InterPro" id="IPR037396">
    <property type="entry name" value="FMN_HAD"/>
</dbReference>
<keyword evidence="5" id="KW-1185">Reference proteome</keyword>
<dbReference type="OMA" id="ELHRSCH"/>
<comment type="cofactor">
    <cofactor evidence="1">
        <name>FMN</name>
        <dbReference type="ChEBI" id="CHEBI:58210"/>
    </cofactor>
</comment>
<dbReference type="EMBL" id="LUKN01002410">
    <property type="protein sequence ID" value="OAQ99116.1"/>
    <property type="molecule type" value="Genomic_DNA"/>
</dbReference>
<dbReference type="PROSITE" id="PS51349">
    <property type="entry name" value="FMN_HYDROXY_ACID_DH_2"/>
    <property type="match status" value="1"/>
</dbReference>
<keyword evidence="2" id="KW-0560">Oxidoreductase</keyword>
<feature type="domain" description="FMN hydroxy acid dehydrogenase" evidence="3">
    <location>
        <begin position="1"/>
        <end position="130"/>
    </location>
</feature>
<evidence type="ECO:0000313" key="5">
    <source>
        <dbReference type="Proteomes" id="UP000243081"/>
    </source>
</evidence>
<dbReference type="AlphaFoldDB" id="A0A179I8V6"/>
<protein>
    <recommendedName>
        <fullName evidence="3">FMN hydroxy acid dehydrogenase domain-containing protein</fullName>
    </recommendedName>
</protein>
<organism evidence="4 5">
    <name type="scientific">Cordyceps confragosa</name>
    <name type="common">Lecanicillium lecanii</name>
    <dbReference type="NCBI Taxonomy" id="2714763"/>
    <lineage>
        <taxon>Eukaryota</taxon>
        <taxon>Fungi</taxon>
        <taxon>Dikarya</taxon>
        <taxon>Ascomycota</taxon>
        <taxon>Pezizomycotina</taxon>
        <taxon>Sordariomycetes</taxon>
        <taxon>Hypocreomycetidae</taxon>
        <taxon>Hypocreales</taxon>
        <taxon>Cordycipitaceae</taxon>
        <taxon>Akanthomyces</taxon>
    </lineage>
</organism>
<evidence type="ECO:0000259" key="3">
    <source>
        <dbReference type="PROSITE" id="PS51349"/>
    </source>
</evidence>
<dbReference type="InterPro" id="IPR000262">
    <property type="entry name" value="FMN-dep_DH"/>
</dbReference>
<proteinExistence type="predicted"/>
<evidence type="ECO:0000256" key="2">
    <source>
        <dbReference type="ARBA" id="ARBA00023002"/>
    </source>
</evidence>
<evidence type="ECO:0000256" key="1">
    <source>
        <dbReference type="ARBA" id="ARBA00001917"/>
    </source>
</evidence>
<dbReference type="OrthoDB" id="1925334at2759"/>
<comment type="caution">
    <text evidence="4">The sequence shown here is derived from an EMBL/GenBank/DDBJ whole genome shotgun (WGS) entry which is preliminary data.</text>
</comment>
<dbReference type="Proteomes" id="UP000243081">
    <property type="component" value="Unassembled WGS sequence"/>
</dbReference>
<dbReference type="PANTHER" id="PTHR10578">
    <property type="entry name" value="S -2-HYDROXY-ACID OXIDASE-RELATED"/>
    <property type="match status" value="1"/>
</dbReference>
<dbReference type="InterPro" id="IPR013785">
    <property type="entry name" value="Aldolase_TIM"/>
</dbReference>
<dbReference type="PANTHER" id="PTHR10578:SF104">
    <property type="entry name" value="CYTOCHROME B2, MITOCHONDRIAL-RELATED"/>
    <property type="match status" value="1"/>
</dbReference>
<accession>A0A179I8V6</accession>
<dbReference type="SUPFAM" id="SSF51395">
    <property type="entry name" value="FMN-linked oxidoreductases"/>
    <property type="match status" value="1"/>
</dbReference>
<gene>
    <name evidence="4" type="ORF">LLEC1_05805</name>
</gene>
<dbReference type="Gene3D" id="3.20.20.70">
    <property type="entry name" value="Aldolase class I"/>
    <property type="match status" value="1"/>
</dbReference>
<name>A0A179I8V6_CORDF</name>
<evidence type="ECO:0000313" key="4">
    <source>
        <dbReference type="EMBL" id="OAQ99116.1"/>
    </source>
</evidence>
<dbReference type="GO" id="GO:0016491">
    <property type="term" value="F:oxidoreductase activity"/>
    <property type="evidence" value="ECO:0007669"/>
    <property type="project" value="UniProtKB-KW"/>
</dbReference>
<dbReference type="Pfam" id="PF01070">
    <property type="entry name" value="FMN_dh"/>
    <property type="match status" value="1"/>
</dbReference>